<sequence length="1634" mass="181880">MRSRFLNVDYFISSSTPSSASFFNLPIPHLRPPSDHLSTTQRFLWFGSPQIIDVPLEIDDLRIEAALSKLLADVVPRKIGVRDGSYGPALSSNEAAPENGNGEPLQGETEFLHEDEAATESYRNYELAVLEDPLSKCESGECVVDKGVEFVEIVQFEIPELDMHLDVLNQGVEIPYNHETEESLYCFRDIGLENLVEPKADLVEDDCSVQGPSQFHFPLLEVDEICFGTLACMSMEDELAALLEKIEDQLLPQNEDFSVTYGHTWTLLERALLESPSYDCPSNKCSEADFASVEIFLEIDFISIGDTICPEVNLGSYQRMEDENHIMSFNPVVLEELQILDVGPASSFEVFNSSKFQEQELCDKMSKGELSCKSFDEMIVSHELALVDDMFKPLPIPILSDCKAMKSLYELNEKAIIGLKPQPLSASDEIYLDWLLLEEEKRSSAMCSSFRSMIVAIDIQSIDFDWRTASISEVVLDFLLSDYDSDGLIAEKCGKTAEILISGGSILSGHAPAASNDFEVGQGNPTNQPMLSEENLKRASSVLNSMSSFNDLDFFLNPSKARTKKKNPHPAMSATDKVQSDNSMPACDTVDWHLPQRDFILHQVHLSDDLIAVTENLKSSYLGILESNLELKEVHRSFQEADEYSLLSVSKLVFMGCIKNLVTKNPTLPSGGELVMASATLCAIKQITWYLCFYGIHTAWSYLDKLCEGFDCFATKLRVVQCFLVDTDKKADVVRISSHPSLSAVKEILLSSISENGLKALLVADKVFWSALKMLLTSLGISSCEMNESTQYPIPDKYNHGDFSIENMRLPQVKACLLASPENISADFPFDKFEMILEYGGSCGSSRITTLLPKMSGMPCLHFLKVEVDKSSAAGALCEGVNEVGNSEREEFCAVPSVSCEPFSAEARDIQSGITSFPELVIIMNTQCSEKEMIVSRRSTYQKILALEKKGAQVIERDSNLPADIIISPAACLVWYASNNMLKKASGSLEASSMLPCHVENIATNVLSFLSFSFSCCILIFEGETSFLATMMESSDGLYAVAASLGIDLQLFCSDSAELTDEIILSCIDVGTRFIKGLFPKLPESETSAESFLSKFPSINPLTAHAIVSNGGILADFLEWSNESRINAVQKYHVPNESISLFSALCRCGEREDSQSVMTDSSSSVSSAPNSRNCRGNLGSENKRCKYMRNPHNSDVPVDNSLQFEPAKQSIDSGLKFPELSKYNSWEFPDPKGCESSLQDLHGAQKGLDPRVTGYPSRVAISHDFDLPKDAPVWNVDSVHPDLRSNEATISGLDWLSSRNSEVMTEEVRGEGIDLVDPAVFNPVDFSFLVQDMDYDPIKEEDYPFCRGKGRSFPTVAEIESSSYCPGPVKHQSYSSRGEIHEFHNQEQNNERLHLNYQRTHSDADFERTSSRSLPSMTLQGGRSNFRGTPLRNALHSSHLLRSSPWTVEFLNRIREKSKMRQQSLPPETSPCPSIRRNTPNRAKRRSPSILEFFKYQGGSTDRKIPEQKRQKTSSQSLCSFKNEKAMSVAQSCTPADKRARRTLSYAMNEIGSQTRLVWRERNTHNRNTSEVAERRRESERLERMLAATRVVSAVWGSPLLEVIALKWTPITLSIGVAAVVFWASLVLTDSLVI</sequence>
<reference evidence="3" key="1">
    <citation type="journal article" date="2017" name="Plant J.">
        <title>The pomegranate (Punica granatum L.) genome and the genomics of punicalagin biosynthesis.</title>
        <authorList>
            <person name="Qin G."/>
            <person name="Xu C."/>
            <person name="Ming R."/>
            <person name="Tang H."/>
            <person name="Guyot R."/>
            <person name="Kramer E.M."/>
            <person name="Hu Y."/>
            <person name="Yi X."/>
            <person name="Qi Y."/>
            <person name="Xu X."/>
            <person name="Gao Z."/>
            <person name="Pan H."/>
            <person name="Jian J."/>
            <person name="Tian Y."/>
            <person name="Yue Z."/>
            <person name="Xu Y."/>
        </authorList>
    </citation>
    <scope>NUCLEOTIDE SEQUENCE [LARGE SCALE GENOMIC DNA]</scope>
    <source>
        <strain evidence="3">cv. Dabenzi</strain>
    </source>
</reference>
<evidence type="ECO:0000313" key="3">
    <source>
        <dbReference type="Proteomes" id="UP000197138"/>
    </source>
</evidence>
<protein>
    <recommendedName>
        <fullName evidence="4">Protein SHORTAGE IN CHIASMATA 1</fullName>
    </recommendedName>
</protein>
<dbReference type="EMBL" id="MTKT01003240">
    <property type="protein sequence ID" value="OWM75619.1"/>
    <property type="molecule type" value="Genomic_DNA"/>
</dbReference>
<dbReference type="Proteomes" id="UP000197138">
    <property type="component" value="Unassembled WGS sequence"/>
</dbReference>
<dbReference type="GO" id="GO:0000712">
    <property type="term" value="P:resolution of meiotic recombination intermediates"/>
    <property type="evidence" value="ECO:0007669"/>
    <property type="project" value="TreeGrafter"/>
</dbReference>
<evidence type="ECO:0008006" key="4">
    <source>
        <dbReference type="Google" id="ProtNLM"/>
    </source>
</evidence>
<feature type="compositionally biased region" description="Basic and acidic residues" evidence="1">
    <location>
        <begin position="1501"/>
        <end position="1510"/>
    </location>
</feature>
<dbReference type="InterPro" id="IPR038824">
    <property type="entry name" value="SHOC1-like"/>
</dbReference>
<feature type="region of interest" description="Disordered" evidence="1">
    <location>
        <begin position="562"/>
        <end position="582"/>
    </location>
</feature>
<gene>
    <name evidence="2" type="ORF">CDL15_Pgr021784</name>
</gene>
<feature type="compositionally biased region" description="Polar residues" evidence="1">
    <location>
        <begin position="1411"/>
        <end position="1426"/>
    </location>
</feature>
<feature type="region of interest" description="Disordered" evidence="1">
    <location>
        <begin position="1157"/>
        <end position="1190"/>
    </location>
</feature>
<accession>A0A218WSY6</accession>
<feature type="region of interest" description="Disordered" evidence="1">
    <location>
        <begin position="1404"/>
        <end position="1426"/>
    </location>
</feature>
<evidence type="ECO:0000256" key="1">
    <source>
        <dbReference type="SAM" id="MobiDB-lite"/>
    </source>
</evidence>
<feature type="compositionally biased region" description="Low complexity" evidence="1">
    <location>
        <begin position="1157"/>
        <end position="1171"/>
    </location>
</feature>
<comment type="caution">
    <text evidence="2">The sequence shown here is derived from an EMBL/GenBank/DDBJ whole genome shotgun (WGS) entry which is preliminary data.</text>
</comment>
<feature type="region of interest" description="Disordered" evidence="1">
    <location>
        <begin position="1457"/>
        <end position="1517"/>
    </location>
</feature>
<dbReference type="PANTHER" id="PTHR35764">
    <property type="entry name" value="PROTEIN SHORTAGE IN CHIASMATA 1"/>
    <property type="match status" value="1"/>
</dbReference>
<dbReference type="PANTHER" id="PTHR35764:SF1">
    <property type="entry name" value="PROTEIN SHORTAGE IN CHIASMATA 1"/>
    <property type="match status" value="1"/>
</dbReference>
<proteinExistence type="predicted"/>
<organism evidence="2 3">
    <name type="scientific">Punica granatum</name>
    <name type="common">Pomegranate</name>
    <dbReference type="NCBI Taxonomy" id="22663"/>
    <lineage>
        <taxon>Eukaryota</taxon>
        <taxon>Viridiplantae</taxon>
        <taxon>Streptophyta</taxon>
        <taxon>Embryophyta</taxon>
        <taxon>Tracheophyta</taxon>
        <taxon>Spermatophyta</taxon>
        <taxon>Magnoliopsida</taxon>
        <taxon>eudicotyledons</taxon>
        <taxon>Gunneridae</taxon>
        <taxon>Pentapetalae</taxon>
        <taxon>rosids</taxon>
        <taxon>malvids</taxon>
        <taxon>Myrtales</taxon>
        <taxon>Lythraceae</taxon>
        <taxon>Punica</taxon>
    </lineage>
</organism>
<evidence type="ECO:0000313" key="2">
    <source>
        <dbReference type="EMBL" id="OWM75619.1"/>
    </source>
</evidence>
<name>A0A218WSY6_PUNGR</name>